<geneLocation type="plasmid" evidence="4 5">
    <name>unnamed1</name>
</geneLocation>
<reference evidence="3" key="1">
    <citation type="submission" date="2019-07" db="EMBL/GenBank/DDBJ databases">
        <title>FDA dAtabase for Regulatory Grade micrObial Sequences (FDA-ARGOS): Supporting development and validation of Infectious Disease Dx tests.</title>
        <authorList>
            <person name="Bachman M."/>
            <person name="Young C."/>
            <person name="Tallon L."/>
            <person name="Sadzewicz L."/>
            <person name="Vavikolanu K."/>
            <person name="Mehta A."/>
            <person name="Aluvathingal J."/>
            <person name="Nadendla S."/>
            <person name="Nandy P."/>
            <person name="Geyer C."/>
            <person name="Yan Y."/>
            <person name="Sichtig H."/>
        </authorList>
    </citation>
    <scope>NUCLEOTIDE SEQUENCE</scope>
    <source>
        <strain evidence="3">FDAARGOS_618</strain>
        <plasmid evidence="3">unnamed2</plasmid>
    </source>
</reference>
<dbReference type="RefSeq" id="WP_167378266.1">
    <property type="nucleotide sequence ID" value="NZ_CP050897.1"/>
</dbReference>
<dbReference type="InterPro" id="IPR036188">
    <property type="entry name" value="FAD/NAD-bd_sf"/>
</dbReference>
<proteinExistence type="predicted"/>
<evidence type="ECO:0000256" key="1">
    <source>
        <dbReference type="ARBA" id="ARBA00023002"/>
    </source>
</evidence>
<dbReference type="PANTHER" id="PTHR13847">
    <property type="entry name" value="SARCOSINE DEHYDROGENASE-RELATED"/>
    <property type="match status" value="1"/>
</dbReference>
<accession>A0A6H0ZJN9</accession>
<dbReference type="Pfam" id="PF01266">
    <property type="entry name" value="DAO"/>
    <property type="match status" value="1"/>
</dbReference>
<dbReference type="GO" id="GO:0016491">
    <property type="term" value="F:oxidoreductase activity"/>
    <property type="evidence" value="ECO:0007669"/>
    <property type="project" value="UniProtKB-KW"/>
</dbReference>
<organism evidence="4 5">
    <name type="scientific">Agrobacterium pusense</name>
    <dbReference type="NCBI Taxonomy" id="648995"/>
    <lineage>
        <taxon>Bacteria</taxon>
        <taxon>Pseudomonadati</taxon>
        <taxon>Pseudomonadota</taxon>
        <taxon>Alphaproteobacteria</taxon>
        <taxon>Hyphomicrobiales</taxon>
        <taxon>Rhizobiaceae</taxon>
        <taxon>Rhizobium/Agrobacterium group</taxon>
        <taxon>Agrobacterium</taxon>
    </lineage>
</organism>
<evidence type="ECO:0000313" key="4">
    <source>
        <dbReference type="EMBL" id="QIX19990.1"/>
    </source>
</evidence>
<sequence length="457" mass="49532">MTPHRGLRVDGRGLPILVEQAEASDPLPNSADVIVVGAGIIGLLTAIGLKQAGLHPIIIEAANAGSGQSGRNLGFIRVQGRDEAEVALMARSSELWGELSQKIGPQLSFRRSGHVSLASNARDVDRVTEWARVGERFDVDFHQLRGEELYKLCPHLSKSYVFGGFTPRDGQADPQAVMRSLLDHVDQLGIALFQQTPVTSIAINDKSVKGVQTKRGYVKSNAVLLATGAWTSRLLAKAGIALPTHAGVATMAATRPVAPLSESTMWEVGQLGFRQDAGGRIVFGLGGYVDVHVRWEDVRGAISTLPTFWSNRRAMNIKIGRPLLEDLTDVWRGRDLRPFKWAEFLPNDGFVKAGLARLAHMIPSLASELELDAVWTGLIDTTQDFLPAVGTAGVEGLLFVAGLSGHGFGLAPALAEEVTEIMIGNRPEDTKLAHFAPARLKGYKSIHELQRLPREHR</sequence>
<protein>
    <submittedName>
        <fullName evidence="4">FAD-binding oxidoreductase</fullName>
    </submittedName>
</protein>
<evidence type="ECO:0000259" key="2">
    <source>
        <dbReference type="Pfam" id="PF01266"/>
    </source>
</evidence>
<feature type="domain" description="FAD dependent oxidoreductase" evidence="2">
    <location>
        <begin position="32"/>
        <end position="420"/>
    </location>
</feature>
<keyword evidence="1" id="KW-0560">Oxidoreductase</keyword>
<keyword evidence="6" id="KW-1185">Reference proteome</keyword>
<dbReference type="Proteomes" id="UP001155820">
    <property type="component" value="Unassembled WGS sequence"/>
</dbReference>
<dbReference type="InterPro" id="IPR006076">
    <property type="entry name" value="FAD-dep_OxRdtase"/>
</dbReference>
<dbReference type="EMBL" id="CP050897">
    <property type="protein sequence ID" value="QIX19990.1"/>
    <property type="molecule type" value="Genomic_DNA"/>
</dbReference>
<dbReference type="Gene3D" id="3.30.9.10">
    <property type="entry name" value="D-Amino Acid Oxidase, subunit A, domain 2"/>
    <property type="match status" value="1"/>
</dbReference>
<gene>
    <name evidence="3" type="ORF">FOB26_02285</name>
    <name evidence="4" type="ORF">FOB41_02135</name>
</gene>
<reference evidence="4 5" key="2">
    <citation type="submission" date="2020-04" db="EMBL/GenBank/DDBJ databases">
        <title>FDA dAtabase for Regulatory Grade micrObial Sequences (FDA-ARGOS): Supporting development and validation of Infectious Disease Dx tests.</title>
        <authorList>
            <person name="Sciortino C."/>
            <person name="Tallon L."/>
            <person name="Sadzewicz L."/>
            <person name="Vavikolanu K."/>
            <person name="Mehta A."/>
            <person name="Aluvathingal J."/>
            <person name="Nadendla S."/>
            <person name="Nandy P."/>
            <person name="Geyer C."/>
            <person name="Yan Y."/>
            <person name="Sichtig H."/>
        </authorList>
    </citation>
    <scope>NUCLEOTIDE SEQUENCE [LARGE SCALE GENOMIC DNA]</scope>
    <source>
        <strain evidence="4 5">FDAARGOS_633</strain>
        <plasmid evidence="4 5">unnamed1</plasmid>
    </source>
</reference>
<dbReference type="SUPFAM" id="SSF51905">
    <property type="entry name" value="FAD/NAD(P)-binding domain"/>
    <property type="match status" value="1"/>
</dbReference>
<evidence type="ECO:0000313" key="5">
    <source>
        <dbReference type="Proteomes" id="UP000500870"/>
    </source>
</evidence>
<dbReference type="GO" id="GO:0005737">
    <property type="term" value="C:cytoplasm"/>
    <property type="evidence" value="ECO:0007669"/>
    <property type="project" value="TreeGrafter"/>
</dbReference>
<keyword evidence="4" id="KW-0614">Plasmid</keyword>
<evidence type="ECO:0000313" key="3">
    <source>
        <dbReference type="EMBL" id="NRF17979.1"/>
    </source>
</evidence>
<geneLocation type="plasmid" evidence="3">
    <name>unnamed2</name>
</geneLocation>
<name>A0A6H0ZJN9_9HYPH</name>
<dbReference type="PANTHER" id="PTHR13847:SF287">
    <property type="entry name" value="FAD-DEPENDENT OXIDOREDUCTASE DOMAIN-CONTAINING PROTEIN 1"/>
    <property type="match status" value="1"/>
</dbReference>
<dbReference type="Gene3D" id="3.50.50.60">
    <property type="entry name" value="FAD/NAD(P)-binding domain"/>
    <property type="match status" value="1"/>
</dbReference>
<dbReference type="EMBL" id="JABRWM010000002">
    <property type="protein sequence ID" value="NRF17979.1"/>
    <property type="molecule type" value="Genomic_DNA"/>
</dbReference>
<evidence type="ECO:0000313" key="6">
    <source>
        <dbReference type="Proteomes" id="UP001155820"/>
    </source>
</evidence>
<dbReference type="AlphaFoldDB" id="A0A6H0ZJN9"/>
<dbReference type="Proteomes" id="UP000500870">
    <property type="component" value="Plasmid unnamed1"/>
</dbReference>